<protein>
    <recommendedName>
        <fullName evidence="2">NADAR domain-containing protein</fullName>
    </recommendedName>
</protein>
<organism evidence="3 4">
    <name type="scientific">Rhizodiscina lignyota</name>
    <dbReference type="NCBI Taxonomy" id="1504668"/>
    <lineage>
        <taxon>Eukaryota</taxon>
        <taxon>Fungi</taxon>
        <taxon>Dikarya</taxon>
        <taxon>Ascomycota</taxon>
        <taxon>Pezizomycotina</taxon>
        <taxon>Dothideomycetes</taxon>
        <taxon>Pleosporomycetidae</taxon>
        <taxon>Aulographales</taxon>
        <taxon>Rhizodiscinaceae</taxon>
        <taxon>Rhizodiscina</taxon>
    </lineage>
</organism>
<feature type="domain" description="NADAR" evidence="2">
    <location>
        <begin position="92"/>
        <end position="269"/>
    </location>
</feature>
<dbReference type="Gene3D" id="1.10.357.40">
    <property type="entry name" value="YbiA-like"/>
    <property type="match status" value="1"/>
</dbReference>
<dbReference type="InterPro" id="IPR012816">
    <property type="entry name" value="NADAR"/>
</dbReference>
<dbReference type="SUPFAM" id="SSF143990">
    <property type="entry name" value="YbiA-like"/>
    <property type="match status" value="1"/>
</dbReference>
<dbReference type="Proteomes" id="UP000799772">
    <property type="component" value="Unassembled WGS sequence"/>
</dbReference>
<evidence type="ECO:0000256" key="1">
    <source>
        <dbReference type="SAM" id="MobiDB-lite"/>
    </source>
</evidence>
<dbReference type="AlphaFoldDB" id="A0A9P4M358"/>
<proteinExistence type="predicted"/>
<dbReference type="EMBL" id="ML978131">
    <property type="protein sequence ID" value="KAF2095353.1"/>
    <property type="molecule type" value="Genomic_DNA"/>
</dbReference>
<feature type="region of interest" description="Disordered" evidence="1">
    <location>
        <begin position="1"/>
        <end position="90"/>
    </location>
</feature>
<accession>A0A9P4M358</accession>
<name>A0A9P4M358_9PEZI</name>
<feature type="compositionally biased region" description="Basic and acidic residues" evidence="1">
    <location>
        <begin position="1"/>
        <end position="25"/>
    </location>
</feature>
<feature type="compositionally biased region" description="Basic and acidic residues" evidence="1">
    <location>
        <begin position="60"/>
        <end position="82"/>
    </location>
</feature>
<gene>
    <name evidence="3" type="ORF">NA57DRAFT_59371</name>
</gene>
<dbReference type="InterPro" id="IPR037238">
    <property type="entry name" value="YbiA-like_sf"/>
</dbReference>
<evidence type="ECO:0000313" key="3">
    <source>
        <dbReference type="EMBL" id="KAF2095353.1"/>
    </source>
</evidence>
<evidence type="ECO:0000313" key="4">
    <source>
        <dbReference type="Proteomes" id="UP000799772"/>
    </source>
</evidence>
<reference evidence="3" key="1">
    <citation type="journal article" date="2020" name="Stud. Mycol.">
        <title>101 Dothideomycetes genomes: a test case for predicting lifestyles and emergence of pathogens.</title>
        <authorList>
            <person name="Haridas S."/>
            <person name="Albert R."/>
            <person name="Binder M."/>
            <person name="Bloem J."/>
            <person name="Labutti K."/>
            <person name="Salamov A."/>
            <person name="Andreopoulos B."/>
            <person name="Baker S."/>
            <person name="Barry K."/>
            <person name="Bills G."/>
            <person name="Bluhm B."/>
            <person name="Cannon C."/>
            <person name="Castanera R."/>
            <person name="Culley D."/>
            <person name="Daum C."/>
            <person name="Ezra D."/>
            <person name="Gonzalez J."/>
            <person name="Henrissat B."/>
            <person name="Kuo A."/>
            <person name="Liang C."/>
            <person name="Lipzen A."/>
            <person name="Lutzoni F."/>
            <person name="Magnuson J."/>
            <person name="Mondo S."/>
            <person name="Nolan M."/>
            <person name="Ohm R."/>
            <person name="Pangilinan J."/>
            <person name="Park H.-J."/>
            <person name="Ramirez L."/>
            <person name="Alfaro M."/>
            <person name="Sun H."/>
            <person name="Tritt A."/>
            <person name="Yoshinaga Y."/>
            <person name="Zwiers L.-H."/>
            <person name="Turgeon B."/>
            <person name="Goodwin S."/>
            <person name="Spatafora J."/>
            <person name="Crous P."/>
            <person name="Grigoriev I."/>
        </authorList>
    </citation>
    <scope>NUCLEOTIDE SEQUENCE</scope>
    <source>
        <strain evidence="3">CBS 133067</strain>
    </source>
</reference>
<comment type="caution">
    <text evidence="3">The sequence shown here is derived from an EMBL/GenBank/DDBJ whole genome shotgun (WGS) entry which is preliminary data.</text>
</comment>
<sequence>MAPTKDTNKDHSGPDMALKPKKDSSARVSKNSKPPRDPDAIYFGNSWENSRKNKNATTEGKTEDGKAEDGKAENSKPEETTTKKTKKTKGGSSFCLSNMAICHIHVDDKVYMSAENYYHAEKLRLAASYVKDNDQLAQKFHDAAERVRITKDESGEKLTRPRESKKIAHEKSIEDSLPETFKAAWEPAKEAAATVDDPCLKNQTMWKVLKAKFTANTNGSRNARTYLLKTGNKKLYQIAIDCPYFGLGRDERGMNMLGLQLMQLRNGLRSGVIPIQT</sequence>
<evidence type="ECO:0000259" key="2">
    <source>
        <dbReference type="Pfam" id="PF08719"/>
    </source>
</evidence>
<dbReference type="Pfam" id="PF08719">
    <property type="entry name" value="NADAR"/>
    <property type="match status" value="1"/>
</dbReference>
<keyword evidence="4" id="KW-1185">Reference proteome</keyword>
<dbReference type="CDD" id="cd15457">
    <property type="entry name" value="NADAR"/>
    <property type="match status" value="1"/>
</dbReference>